<dbReference type="Proteomes" id="UP000046373">
    <property type="component" value="Unassembled WGS sequence"/>
</dbReference>
<reference evidence="2 3" key="1">
    <citation type="submission" date="2014-08" db="EMBL/GenBank/DDBJ databases">
        <authorList>
            <person name="Moulin Lionel"/>
        </authorList>
    </citation>
    <scope>NUCLEOTIDE SEQUENCE [LARGE SCALE GENOMIC DNA]</scope>
</reference>
<gene>
    <name evidence="2" type="ORF">MPLDJ20_110324</name>
</gene>
<evidence type="ECO:0000256" key="1">
    <source>
        <dbReference type="SAM" id="MobiDB-lite"/>
    </source>
</evidence>
<evidence type="ECO:0000313" key="3">
    <source>
        <dbReference type="Proteomes" id="UP000046373"/>
    </source>
</evidence>
<protein>
    <submittedName>
        <fullName evidence="2">Uncharacterized protein</fullName>
    </submittedName>
</protein>
<dbReference type="GeneID" id="31887958"/>
<evidence type="ECO:0000313" key="2">
    <source>
        <dbReference type="EMBL" id="CDX20535.1"/>
    </source>
</evidence>
<dbReference type="AlphaFoldDB" id="A0A090DUG1"/>
<feature type="region of interest" description="Disordered" evidence="1">
    <location>
        <begin position="1"/>
        <end position="80"/>
    </location>
</feature>
<sequence>MAGKTTHDQQQRIIEERVNTKNAGKDFNAEEELKRPHQERAARAKDNTLKPAESDLTDPDDRQMLRGENQESPHRKRRSE</sequence>
<organism evidence="2 3">
    <name type="scientific">Mesorhizobium plurifarium</name>
    <dbReference type="NCBI Taxonomy" id="69974"/>
    <lineage>
        <taxon>Bacteria</taxon>
        <taxon>Pseudomonadati</taxon>
        <taxon>Pseudomonadota</taxon>
        <taxon>Alphaproteobacteria</taxon>
        <taxon>Hyphomicrobiales</taxon>
        <taxon>Phyllobacteriaceae</taxon>
        <taxon>Mesorhizobium</taxon>
    </lineage>
</organism>
<accession>A0A090DUG1</accession>
<proteinExistence type="predicted"/>
<name>A0A090DUG1_MESPL</name>
<dbReference type="EMBL" id="CCNB01000003">
    <property type="protein sequence ID" value="CDX20535.1"/>
    <property type="molecule type" value="Genomic_DNA"/>
</dbReference>
<feature type="compositionally biased region" description="Basic and acidic residues" evidence="1">
    <location>
        <begin position="59"/>
        <end position="73"/>
    </location>
</feature>
<feature type="compositionally biased region" description="Basic and acidic residues" evidence="1">
    <location>
        <begin position="1"/>
        <end position="48"/>
    </location>
</feature>